<evidence type="ECO:0000256" key="1">
    <source>
        <dbReference type="ARBA" id="ARBA00004229"/>
    </source>
</evidence>
<comment type="similarity">
    <text evidence="2">Belongs to the shikimate kinase family.</text>
</comment>
<dbReference type="Pfam" id="PF01202">
    <property type="entry name" value="SKI"/>
    <property type="match status" value="1"/>
</dbReference>
<dbReference type="AlphaFoldDB" id="A0AAV0III0"/>
<evidence type="ECO:0000256" key="2">
    <source>
        <dbReference type="ARBA" id="ARBA00006997"/>
    </source>
</evidence>
<proteinExistence type="inferred from homology"/>
<reference evidence="3" key="1">
    <citation type="submission" date="2022-08" db="EMBL/GenBank/DDBJ databases">
        <authorList>
            <person name="Gutierrez-Valencia J."/>
        </authorList>
    </citation>
    <scope>NUCLEOTIDE SEQUENCE</scope>
</reference>
<dbReference type="Gene3D" id="3.40.50.300">
    <property type="entry name" value="P-loop containing nucleotide triphosphate hydrolases"/>
    <property type="match status" value="1"/>
</dbReference>
<dbReference type="InterPro" id="IPR027417">
    <property type="entry name" value="P-loop_NTPase"/>
</dbReference>
<comment type="subcellular location">
    <subcellularLocation>
        <location evidence="1">Plastid</location>
        <location evidence="1">Chloroplast</location>
    </subcellularLocation>
</comment>
<dbReference type="HAMAP" id="MF_00109">
    <property type="entry name" value="Shikimate_kinase"/>
    <property type="match status" value="1"/>
</dbReference>
<dbReference type="FunFam" id="3.40.50.300:FF:001033">
    <property type="entry name" value="Shikimate kinase 2, chloroplastic"/>
    <property type="match status" value="1"/>
</dbReference>
<dbReference type="PRINTS" id="PR01100">
    <property type="entry name" value="SHIKIMTKNASE"/>
</dbReference>
<dbReference type="PANTHER" id="PTHR21087">
    <property type="entry name" value="SHIKIMATE KINASE"/>
    <property type="match status" value="1"/>
</dbReference>
<dbReference type="EMBL" id="CAMGYJ010000003">
    <property type="protein sequence ID" value="CAI0396853.1"/>
    <property type="molecule type" value="Genomic_DNA"/>
</dbReference>
<dbReference type="SUPFAM" id="SSF52540">
    <property type="entry name" value="P-loop containing nucleoside triphosphate hydrolases"/>
    <property type="match status" value="1"/>
</dbReference>
<sequence>MEILSNPTHFLSSSSSRQQFPRFFSPQLSNPFLPISHGTSILTHRSSLSLSKSASIATTTFALADDGIGVSSGAEVANDLTLEARRKAADLSLRGTSIFLVGMKSSMKTNLGKLLAEVFNYYYFDSDEVVEQAAGGSSAAQSFRESDEEGFRATETEVLKQLTSMVRLVVCAGDGAVQSSTNLALLRDGISLWVDIPLTTTPSSMISADSSSEVLAASEDLRGRYGTADGTISLQRVAAKLGYETLDSVTPEDMLLEVLNTIEKLMSAKKMMEAAATPF</sequence>
<dbReference type="InterPro" id="IPR031322">
    <property type="entry name" value="Shikimate/glucono_kinase"/>
</dbReference>
<evidence type="ECO:0008006" key="5">
    <source>
        <dbReference type="Google" id="ProtNLM"/>
    </source>
</evidence>
<accession>A0AAV0III0</accession>
<gene>
    <name evidence="3" type="ORF">LITE_LOCUS9309</name>
</gene>
<organism evidence="3 4">
    <name type="scientific">Linum tenue</name>
    <dbReference type="NCBI Taxonomy" id="586396"/>
    <lineage>
        <taxon>Eukaryota</taxon>
        <taxon>Viridiplantae</taxon>
        <taxon>Streptophyta</taxon>
        <taxon>Embryophyta</taxon>
        <taxon>Tracheophyta</taxon>
        <taxon>Spermatophyta</taxon>
        <taxon>Magnoliopsida</taxon>
        <taxon>eudicotyledons</taxon>
        <taxon>Gunneridae</taxon>
        <taxon>Pentapetalae</taxon>
        <taxon>rosids</taxon>
        <taxon>fabids</taxon>
        <taxon>Malpighiales</taxon>
        <taxon>Linaceae</taxon>
        <taxon>Linum</taxon>
    </lineage>
</organism>
<dbReference type="GO" id="GO:0005829">
    <property type="term" value="C:cytosol"/>
    <property type="evidence" value="ECO:0007669"/>
    <property type="project" value="TreeGrafter"/>
</dbReference>
<dbReference type="InterPro" id="IPR000623">
    <property type="entry name" value="Shikimate_kinase/TSH1"/>
</dbReference>
<evidence type="ECO:0000313" key="3">
    <source>
        <dbReference type="EMBL" id="CAI0396853.1"/>
    </source>
</evidence>
<keyword evidence="4" id="KW-1185">Reference proteome</keyword>
<comment type="caution">
    <text evidence="3">The sequence shown here is derived from an EMBL/GenBank/DDBJ whole genome shotgun (WGS) entry which is preliminary data.</text>
</comment>
<dbReference type="GO" id="GO:0009507">
    <property type="term" value="C:chloroplast"/>
    <property type="evidence" value="ECO:0007669"/>
    <property type="project" value="UniProtKB-SubCell"/>
</dbReference>
<dbReference type="Proteomes" id="UP001154282">
    <property type="component" value="Unassembled WGS sequence"/>
</dbReference>
<protein>
    <recommendedName>
        <fullName evidence="5">Shikimate kinase</fullName>
    </recommendedName>
</protein>
<dbReference type="PANTHER" id="PTHR21087:SF4">
    <property type="entry name" value="INACTIVE SHIKIMATE KINASE LIKE 1, CHLOROPLASTIC-RELATED"/>
    <property type="match status" value="1"/>
</dbReference>
<name>A0AAV0III0_9ROSI</name>
<evidence type="ECO:0000313" key="4">
    <source>
        <dbReference type="Proteomes" id="UP001154282"/>
    </source>
</evidence>